<sequence length="440" mass="52502">MFFENVLKDIPNELAKEVFKAKSDLEKNFNDSQVKRNFIEITWKLYRYLLENIDESYEVEKRLFLRYGLLEPRYLNSRDFERIKSIPFVDDKENIFYVDEWMLAVKKGLINESSFMEVIESRKNVAPKNVSSFEMAFNEKLEERKLIEKQLKEIVNSIEDEGKPYRKSILSLIDQAIEKLKKLKLVNREVDIIFEQLNKLKEESKINKKTEDNFGKKIREHEVIIQMINKSIGRLGNRFLVLTSIFLNGITVIGSKDLVEKKINEFEKIDYKIFERKIRGTTIKLKPYFIIVPGYGDYGFCWEPFEGLNVISGRGRVVIPMFSKNIDVAILSALGDYRLKAAKELTFGRWMEEGLTGEIYNYLMNNKIRDRIDEFFVKRYILWILKESNGVQKLEKEIREIFWRYIEFPEEIKAKLSNISYIYSNLYEKDKRRKKNWENL</sequence>
<reference evidence="1 2" key="1">
    <citation type="submission" date="2020-08" db="EMBL/GenBank/DDBJ databases">
        <title>Genomic Encyclopedia of Type Strains, Phase IV (KMG-IV): sequencing the most valuable type-strain genomes for metagenomic binning, comparative biology and taxonomic classification.</title>
        <authorList>
            <person name="Goeker M."/>
        </authorList>
    </citation>
    <scope>NUCLEOTIDE SEQUENCE [LARGE SCALE GENOMIC DNA]</scope>
    <source>
        <strain evidence="1 2">DSM 13481</strain>
    </source>
</reference>
<dbReference type="EMBL" id="JACHEX010000001">
    <property type="protein sequence ID" value="MBB6061704.1"/>
    <property type="molecule type" value="Genomic_DNA"/>
</dbReference>
<evidence type="ECO:0000313" key="2">
    <source>
        <dbReference type="Proteomes" id="UP000555828"/>
    </source>
</evidence>
<proteinExistence type="predicted"/>
<name>A0A841GKS5_9BACT</name>
<comment type="caution">
    <text evidence="1">The sequence shown here is derived from an EMBL/GenBank/DDBJ whole genome shotgun (WGS) entry which is preliminary data.</text>
</comment>
<evidence type="ECO:0000313" key="1">
    <source>
        <dbReference type="EMBL" id="MBB6061704.1"/>
    </source>
</evidence>
<dbReference type="Proteomes" id="UP000555828">
    <property type="component" value="Unassembled WGS sequence"/>
</dbReference>
<dbReference type="AlphaFoldDB" id="A0A841GKS5"/>
<gene>
    <name evidence="1" type="ORF">HNP65_000126</name>
</gene>
<organism evidence="1 2">
    <name type="scientific">Thermosipho japonicus</name>
    <dbReference type="NCBI Taxonomy" id="90323"/>
    <lineage>
        <taxon>Bacteria</taxon>
        <taxon>Thermotogati</taxon>
        <taxon>Thermotogota</taxon>
        <taxon>Thermotogae</taxon>
        <taxon>Thermotogales</taxon>
        <taxon>Fervidobacteriaceae</taxon>
        <taxon>Thermosipho</taxon>
    </lineage>
</organism>
<dbReference type="RefSeq" id="WP_184618477.1">
    <property type="nucleotide sequence ID" value="NZ_JACHEX010000001.1"/>
</dbReference>
<keyword evidence="2" id="KW-1185">Reference proteome</keyword>
<protein>
    <submittedName>
        <fullName evidence="1">Uncharacterized protein</fullName>
    </submittedName>
</protein>
<accession>A0A841GKS5</accession>